<dbReference type="OrthoDB" id="9801717at2"/>
<comment type="subcellular location">
    <subcellularLocation>
        <location evidence="1 11">Cytoplasm</location>
    </subcellularLocation>
</comment>
<keyword evidence="6 11" id="KW-0159">Chromosome partition</keyword>
<dbReference type="InterPro" id="IPR013762">
    <property type="entry name" value="Integrase-like_cat_sf"/>
</dbReference>
<dbReference type="InterPro" id="IPR004107">
    <property type="entry name" value="Integrase_SAM-like_N"/>
</dbReference>
<dbReference type="GO" id="GO:0007059">
    <property type="term" value="P:chromosome segregation"/>
    <property type="evidence" value="ECO:0007669"/>
    <property type="project" value="UniProtKB-UniRule"/>
</dbReference>
<dbReference type="InterPro" id="IPR044068">
    <property type="entry name" value="CB"/>
</dbReference>
<dbReference type="InterPro" id="IPR050090">
    <property type="entry name" value="Tyrosine_recombinase_XerCD"/>
</dbReference>
<dbReference type="HAMAP" id="MF_01807">
    <property type="entry name" value="Recomb_XerD"/>
    <property type="match status" value="1"/>
</dbReference>
<dbReference type="AlphaFoldDB" id="A0A401FT77"/>
<dbReference type="GO" id="GO:0009037">
    <property type="term" value="F:tyrosine-based site-specific recombinase activity"/>
    <property type="evidence" value="ECO:0007669"/>
    <property type="project" value="UniProtKB-UniRule"/>
</dbReference>
<evidence type="ECO:0000256" key="6">
    <source>
        <dbReference type="ARBA" id="ARBA00022829"/>
    </source>
</evidence>
<feature type="domain" description="Core-binding (CB)" evidence="13">
    <location>
        <begin position="12"/>
        <end position="98"/>
    </location>
</feature>
<name>A0A401FT77_9BACT</name>
<feature type="active site" evidence="11">
    <location>
        <position position="257"/>
    </location>
</feature>
<organism evidence="14 15">
    <name type="scientific">Desulfonema ishimotonii</name>
    <dbReference type="NCBI Taxonomy" id="45657"/>
    <lineage>
        <taxon>Bacteria</taxon>
        <taxon>Pseudomonadati</taxon>
        <taxon>Thermodesulfobacteriota</taxon>
        <taxon>Desulfobacteria</taxon>
        <taxon>Desulfobacterales</taxon>
        <taxon>Desulfococcaceae</taxon>
        <taxon>Desulfonema</taxon>
    </lineage>
</organism>
<dbReference type="InterPro" id="IPR011932">
    <property type="entry name" value="Recomb_XerD"/>
</dbReference>
<dbReference type="CDD" id="cd00798">
    <property type="entry name" value="INT_XerDC_C"/>
    <property type="match status" value="1"/>
</dbReference>
<keyword evidence="9 11" id="KW-0233">DNA recombination</keyword>
<evidence type="ECO:0000256" key="4">
    <source>
        <dbReference type="ARBA" id="ARBA00022490"/>
    </source>
</evidence>
<dbReference type="PROSITE" id="PS51900">
    <property type="entry name" value="CB"/>
    <property type="match status" value="1"/>
</dbReference>
<dbReference type="Gene3D" id="1.10.150.130">
    <property type="match status" value="1"/>
</dbReference>
<feature type="domain" description="Tyr recombinase" evidence="12">
    <location>
        <begin position="119"/>
        <end position="302"/>
    </location>
</feature>
<dbReference type="PANTHER" id="PTHR30349:SF81">
    <property type="entry name" value="TYROSINE RECOMBINASE XERC"/>
    <property type="match status" value="1"/>
</dbReference>
<proteinExistence type="inferred from homology"/>
<dbReference type="GO" id="GO:0003677">
    <property type="term" value="F:DNA binding"/>
    <property type="evidence" value="ECO:0007669"/>
    <property type="project" value="UniProtKB-UniRule"/>
</dbReference>
<keyword evidence="5 11" id="KW-0132">Cell division</keyword>
<dbReference type="InterPro" id="IPR010998">
    <property type="entry name" value="Integrase_recombinase_N"/>
</dbReference>
<dbReference type="Pfam" id="PF00589">
    <property type="entry name" value="Phage_integrase"/>
    <property type="match status" value="1"/>
</dbReference>
<feature type="active site" evidence="11">
    <location>
        <position position="280"/>
    </location>
</feature>
<evidence type="ECO:0000259" key="12">
    <source>
        <dbReference type="PROSITE" id="PS51898"/>
    </source>
</evidence>
<comment type="subunit">
    <text evidence="11">Forms a cyclic heterotetrameric complex composed of two molecules of XerC and two molecules of XerD.</text>
</comment>
<evidence type="ECO:0000256" key="2">
    <source>
        <dbReference type="ARBA" id="ARBA00010450"/>
    </source>
</evidence>
<dbReference type="InterPro" id="IPR011010">
    <property type="entry name" value="DNA_brk_join_enz"/>
</dbReference>
<dbReference type="EMBL" id="BEXT01000001">
    <property type="protein sequence ID" value="GBC60154.1"/>
    <property type="molecule type" value="Genomic_DNA"/>
</dbReference>
<evidence type="ECO:0000313" key="14">
    <source>
        <dbReference type="EMBL" id="GBC60154.1"/>
    </source>
</evidence>
<gene>
    <name evidence="11" type="primary">xerD</name>
    <name evidence="14" type="ORF">DENIS_1099</name>
</gene>
<dbReference type="NCBIfam" id="NF001399">
    <property type="entry name" value="PRK00283.1"/>
    <property type="match status" value="1"/>
</dbReference>
<feature type="active site" evidence="11">
    <location>
        <position position="254"/>
    </location>
</feature>
<dbReference type="PROSITE" id="PS51898">
    <property type="entry name" value="TYR_RECOMBINASE"/>
    <property type="match status" value="1"/>
</dbReference>
<dbReference type="GO" id="GO:0006313">
    <property type="term" value="P:DNA transposition"/>
    <property type="evidence" value="ECO:0007669"/>
    <property type="project" value="UniProtKB-UniRule"/>
</dbReference>
<feature type="active site" evidence="11">
    <location>
        <position position="159"/>
    </location>
</feature>
<evidence type="ECO:0000256" key="3">
    <source>
        <dbReference type="ARBA" id="ARBA00015810"/>
    </source>
</evidence>
<dbReference type="InterPro" id="IPR002104">
    <property type="entry name" value="Integrase_catalytic"/>
</dbReference>
<evidence type="ECO:0000256" key="8">
    <source>
        <dbReference type="ARBA" id="ARBA00023125"/>
    </source>
</evidence>
<dbReference type="Proteomes" id="UP000288096">
    <property type="component" value="Unassembled WGS sequence"/>
</dbReference>
<dbReference type="NCBIfam" id="TIGR02225">
    <property type="entry name" value="recomb_XerD"/>
    <property type="match status" value="1"/>
</dbReference>
<evidence type="ECO:0000313" key="15">
    <source>
        <dbReference type="Proteomes" id="UP000288096"/>
    </source>
</evidence>
<dbReference type="RefSeq" id="WP_124327606.1">
    <property type="nucleotide sequence ID" value="NZ_BEXT01000001.1"/>
</dbReference>
<reference evidence="15" key="1">
    <citation type="submission" date="2017-11" db="EMBL/GenBank/DDBJ databases">
        <authorList>
            <person name="Watanabe M."/>
            <person name="Kojima H."/>
        </authorList>
    </citation>
    <scope>NUCLEOTIDE SEQUENCE [LARGE SCALE GENOMIC DNA]</scope>
    <source>
        <strain evidence="15">Tokyo 01</strain>
    </source>
</reference>
<keyword evidence="7 11" id="KW-0229">DNA integration</keyword>
<evidence type="ECO:0000259" key="13">
    <source>
        <dbReference type="PROSITE" id="PS51900"/>
    </source>
</evidence>
<evidence type="ECO:0000256" key="5">
    <source>
        <dbReference type="ARBA" id="ARBA00022618"/>
    </source>
</evidence>
<keyword evidence="10 11" id="KW-0131">Cell cycle</keyword>
<evidence type="ECO:0000256" key="11">
    <source>
        <dbReference type="HAMAP-Rule" id="MF_01807"/>
    </source>
</evidence>
<evidence type="ECO:0000256" key="9">
    <source>
        <dbReference type="ARBA" id="ARBA00023172"/>
    </source>
</evidence>
<evidence type="ECO:0000256" key="10">
    <source>
        <dbReference type="ARBA" id="ARBA00023306"/>
    </source>
</evidence>
<dbReference type="SUPFAM" id="SSF47823">
    <property type="entry name" value="lambda integrase-like, N-terminal domain"/>
    <property type="match status" value="1"/>
</dbReference>
<dbReference type="GO" id="GO:0005737">
    <property type="term" value="C:cytoplasm"/>
    <property type="evidence" value="ECO:0007669"/>
    <property type="project" value="UniProtKB-SubCell"/>
</dbReference>
<reference evidence="15" key="2">
    <citation type="submission" date="2019-01" db="EMBL/GenBank/DDBJ databases">
        <title>Genome sequence of Desulfonema ishimotonii strain Tokyo 01.</title>
        <authorList>
            <person name="Fukui M."/>
        </authorList>
    </citation>
    <scope>NUCLEOTIDE SEQUENCE [LARGE SCALE GENOMIC DNA]</scope>
    <source>
        <strain evidence="15">Tokyo 01</strain>
    </source>
</reference>
<keyword evidence="8 11" id="KW-0238">DNA-binding</keyword>
<dbReference type="PANTHER" id="PTHR30349">
    <property type="entry name" value="PHAGE INTEGRASE-RELATED"/>
    <property type="match status" value="1"/>
</dbReference>
<keyword evidence="15" id="KW-1185">Reference proteome</keyword>
<comment type="function">
    <text evidence="11">Site-specific tyrosine recombinase, which acts by catalyzing the cutting and rejoining of the recombining DNA molecules. The XerC-XerD complex is essential to convert dimers of the bacterial chromosome into monomers to permit their segregation at cell division. It also contributes to the segregational stability of plasmids.</text>
</comment>
<sequence length="308" mass="34551">MENTTPATPPLPGPEALAEQYLTCLLVEKGLARKTLEAYHSDLERYFEFLRQQGVPTLSENDTPLILTHLMRLEEGGMSPRSRARHLVSLRGFYKFLVQETLLSRDPVSRIDLPRTGLRLPDILSVDETKRLLSMPDTSNPRGLRNAAMLEVLYGAGLRVSELVSLKLREVNTEAGFIKLMGKGAAERLVPIGWPAKEKILLYLGSARPLLSKGKTSPYLFLARPGHPMTRQGFWKLLKKYAETAGIRKTISPHSLRHAFASHLLEGGADLRAIQVMLGHADISTTQIYTHVARKRLREIHEKCHPRG</sequence>
<accession>A0A401FT77</accession>
<dbReference type="Gene3D" id="1.10.443.10">
    <property type="entry name" value="Intergrase catalytic core"/>
    <property type="match status" value="1"/>
</dbReference>
<dbReference type="InterPro" id="IPR023009">
    <property type="entry name" value="Tyrosine_recombinase_XerC/XerD"/>
</dbReference>
<dbReference type="SUPFAM" id="SSF56349">
    <property type="entry name" value="DNA breaking-rejoining enzymes"/>
    <property type="match status" value="1"/>
</dbReference>
<feature type="active site" evidence="11">
    <location>
        <position position="183"/>
    </location>
</feature>
<keyword evidence="4 11" id="KW-0963">Cytoplasm</keyword>
<dbReference type="HAMAP" id="MF_01808">
    <property type="entry name" value="Recomb_XerC_XerD"/>
    <property type="match status" value="1"/>
</dbReference>
<dbReference type="Pfam" id="PF02899">
    <property type="entry name" value="Phage_int_SAM_1"/>
    <property type="match status" value="1"/>
</dbReference>
<dbReference type="GO" id="GO:0051301">
    <property type="term" value="P:cell division"/>
    <property type="evidence" value="ECO:0007669"/>
    <property type="project" value="UniProtKB-KW"/>
</dbReference>
<feature type="active site" description="O-(3'-phospho-DNA)-tyrosine intermediate" evidence="11">
    <location>
        <position position="289"/>
    </location>
</feature>
<comment type="caution">
    <text evidence="14">The sequence shown here is derived from an EMBL/GenBank/DDBJ whole genome shotgun (WGS) entry which is preliminary data.</text>
</comment>
<evidence type="ECO:0000256" key="1">
    <source>
        <dbReference type="ARBA" id="ARBA00004496"/>
    </source>
</evidence>
<protein>
    <recommendedName>
        <fullName evidence="3 11">Tyrosine recombinase XerD</fullName>
    </recommendedName>
</protein>
<comment type="similarity">
    <text evidence="2 11">Belongs to the 'phage' integrase family. XerD subfamily.</text>
</comment>
<evidence type="ECO:0000256" key="7">
    <source>
        <dbReference type="ARBA" id="ARBA00022908"/>
    </source>
</evidence>